<evidence type="ECO:0000313" key="2">
    <source>
        <dbReference type="Proteomes" id="UP000326678"/>
    </source>
</evidence>
<reference evidence="1 2" key="1">
    <citation type="submission" date="2019-10" db="EMBL/GenBank/DDBJ databases">
        <title>Genomic and transcriptomic insights into the perfect genentic adaptation of a filamentous nitrogen-fixing cyanobacterium to rice fields.</title>
        <authorList>
            <person name="Chen Z."/>
        </authorList>
    </citation>
    <scope>NUCLEOTIDE SEQUENCE [LARGE SCALE GENOMIC DNA]</scope>
    <source>
        <strain evidence="1">CCNUC1</strain>
    </source>
</reference>
<sequence length="39" mass="4503">MLRFNIFLSLHKSQLSEKLMKAAFAEPMIKLPIGLEELD</sequence>
<dbReference type="AlphaFoldDB" id="A0A5P8W1H2"/>
<accession>A0A5P8W1H2</accession>
<dbReference type="EMBL" id="CP045226">
    <property type="protein sequence ID" value="QFS46543.1"/>
    <property type="molecule type" value="Genomic_DNA"/>
</dbReference>
<proteinExistence type="predicted"/>
<gene>
    <name evidence="1" type="ORF">GXM_04024</name>
</gene>
<dbReference type="Proteomes" id="UP000326678">
    <property type="component" value="Chromosome Gxm1"/>
</dbReference>
<organism evidence="1 2">
    <name type="scientific">Nostoc sphaeroides CCNUC1</name>
    <dbReference type="NCBI Taxonomy" id="2653204"/>
    <lineage>
        <taxon>Bacteria</taxon>
        <taxon>Bacillati</taxon>
        <taxon>Cyanobacteriota</taxon>
        <taxon>Cyanophyceae</taxon>
        <taxon>Nostocales</taxon>
        <taxon>Nostocaceae</taxon>
        <taxon>Nostoc</taxon>
    </lineage>
</organism>
<evidence type="ECO:0000313" key="1">
    <source>
        <dbReference type="EMBL" id="QFS46543.1"/>
    </source>
</evidence>
<protein>
    <submittedName>
        <fullName evidence="1">Uncharacterized protein</fullName>
    </submittedName>
</protein>
<keyword evidence="2" id="KW-1185">Reference proteome</keyword>
<dbReference type="KEGG" id="nsh:GXM_04024"/>
<name>A0A5P8W1H2_9NOSO</name>